<dbReference type="EMBL" id="FR695872">
    <property type="protein sequence ID" value="CBX29635.1"/>
    <property type="molecule type" value="Genomic_DNA"/>
</dbReference>
<dbReference type="AlphaFoldDB" id="E1YGE1"/>
<dbReference type="PANTHER" id="PTHR37822">
    <property type="entry name" value="SPORE PHOTOPRODUCT LYASE-RELATED"/>
    <property type="match status" value="1"/>
</dbReference>
<dbReference type="GO" id="GO:0042601">
    <property type="term" value="C:endospore-forming forespore"/>
    <property type="evidence" value="ECO:0007669"/>
    <property type="project" value="TreeGrafter"/>
</dbReference>
<dbReference type="GO" id="GO:1904047">
    <property type="term" value="F:S-adenosyl-L-methionine binding"/>
    <property type="evidence" value="ECO:0007669"/>
    <property type="project" value="TreeGrafter"/>
</dbReference>
<evidence type="ECO:0000313" key="1">
    <source>
        <dbReference type="EMBL" id="CBX29635.1"/>
    </source>
</evidence>
<reference evidence="1" key="1">
    <citation type="journal article" date="2011" name="Environ. Microbiol.">
        <title>Genomic insights into the metabolic potential of the polycyclic aromatic hydrocarbon degrading sulfate-reducing Deltaproteobacterium N47.</title>
        <authorList>
            <person name="Bergmann F."/>
            <person name="Selesi D."/>
            <person name="Weinmaier T."/>
            <person name="Tischler P."/>
            <person name="Rattei T."/>
            <person name="Meckenstock R.U."/>
        </authorList>
    </citation>
    <scope>NUCLEOTIDE SEQUENCE</scope>
</reference>
<proteinExistence type="predicted"/>
<dbReference type="SUPFAM" id="SSF102114">
    <property type="entry name" value="Radical SAM enzymes"/>
    <property type="match status" value="1"/>
</dbReference>
<name>E1YGE1_9BACT</name>
<dbReference type="GO" id="GO:0003913">
    <property type="term" value="F:DNA photolyase activity"/>
    <property type="evidence" value="ECO:0007669"/>
    <property type="project" value="TreeGrafter"/>
</dbReference>
<dbReference type="GO" id="GO:0051539">
    <property type="term" value="F:4 iron, 4 sulfur cluster binding"/>
    <property type="evidence" value="ECO:0007669"/>
    <property type="project" value="TreeGrafter"/>
</dbReference>
<sequence length="366" mass="42372">MKISKLFVDKSVIDFPATRSILSRLNMQYETVNTSNRVYDFITACEHPIQIAKETLFVTKNKGAFIRDCPGTSCYTCCGYKILHIGTFCSMDCSYCILQSYFHPPVLQFFVNHEDMIRETKQLFENTNISRVGTGEYTDSMIWEKLTDLSGILVTQFSEQNRAVLELKTKTTDIDLLEGLRHNRKTIISWSLNTEKIIREEERRTSSLNARLEAAAKCELWGYPLSFHFDPVIIYDGCEKEYKEVIRKIFDYVSSDNIVWISIGTFRFIPALKNIIKERFSVSKIAYGEFITGLDGKMRYFKPLRIDIYKKMVEWIKEIAPDVLVYFCMEDDEVWEKTTGFIPEKYGGLPAMLDKSAALHCGLESK</sequence>
<dbReference type="InterPro" id="IPR049539">
    <property type="entry name" value="SPL"/>
</dbReference>
<protein>
    <recommendedName>
        <fullName evidence="2">DNA photolyase</fullName>
    </recommendedName>
</protein>
<gene>
    <name evidence="1" type="ORF">N47_J06160</name>
</gene>
<evidence type="ECO:0008006" key="2">
    <source>
        <dbReference type="Google" id="ProtNLM"/>
    </source>
</evidence>
<dbReference type="InterPro" id="IPR058240">
    <property type="entry name" value="rSAM_sf"/>
</dbReference>
<organism evidence="1">
    <name type="scientific">uncultured Desulfobacterium sp</name>
    <dbReference type="NCBI Taxonomy" id="201089"/>
    <lineage>
        <taxon>Bacteria</taxon>
        <taxon>Pseudomonadati</taxon>
        <taxon>Thermodesulfobacteriota</taxon>
        <taxon>Desulfobacteria</taxon>
        <taxon>Desulfobacterales</taxon>
        <taxon>Desulfobacteriaceae</taxon>
        <taxon>Desulfobacterium</taxon>
        <taxon>environmental samples</taxon>
    </lineage>
</organism>
<dbReference type="Gene3D" id="3.80.30.30">
    <property type="match status" value="1"/>
</dbReference>
<dbReference type="Pfam" id="PF20903">
    <property type="entry name" value="SPL"/>
    <property type="match status" value="1"/>
</dbReference>
<dbReference type="Gene3D" id="3.40.50.12110">
    <property type="match status" value="1"/>
</dbReference>
<dbReference type="PANTHER" id="PTHR37822:SF2">
    <property type="entry name" value="SPORE PHOTOPRODUCT LYASE"/>
    <property type="match status" value="1"/>
</dbReference>
<accession>E1YGE1</accession>